<reference evidence="1 2" key="1">
    <citation type="journal article" date="1995" name="J. Biol. Chem.">
        <title>A domain of the gene 4 helicase/primase of bacteriophage T7 required for the formation of an active hexamer.</title>
        <authorList>
            <person name="Notarnicola S.M."/>
            <person name="Park K."/>
            <person name="Griffith J.D."/>
            <person name="Richardson C.C."/>
        </authorList>
    </citation>
    <scope>NUCLEOTIDE SEQUENCE [LARGE SCALE GENOMIC DNA]</scope>
</reference>
<reference evidence="1 2" key="2">
    <citation type="journal article" date="2002" name="J. Bacteriol.">
        <title>Bacteriophage SP6 is closely related to phages K1-5, K5, and K1E but encodes a tail protein very similar to that of the distantly related P22.</title>
        <authorList>
            <person name="Scholl D."/>
            <person name="Adhya S."/>
            <person name="Merril C.R."/>
        </authorList>
    </citation>
    <scope>NUCLEOTIDE SEQUENCE [LARGE SCALE GENOMIC DNA]</scope>
</reference>
<dbReference type="Proteomes" id="UP000000843">
    <property type="component" value="Segment"/>
</dbReference>
<name>Q6UGL1_BPSP6</name>
<dbReference type="GeneID" id="1481776"/>
<reference evidence="1 2" key="3">
    <citation type="journal article" date="2004" name="J. Mol. Biol.">
        <title>Genomic analysis of bacteriophages SP6 and K1-5, an estranged subgroup of the T7 supergroup.</title>
        <authorList>
            <person name="Scholl D."/>
            <person name="Kieleczawa J."/>
            <person name="Kemp P."/>
            <person name="Rush J."/>
            <person name="Richardson C.C."/>
            <person name="Merril C."/>
            <person name="Adhya S."/>
            <person name="Molineux I.J."/>
        </authorList>
    </citation>
    <scope>NUCLEOTIDE SEQUENCE</scope>
</reference>
<organism evidence="2">
    <name type="scientific">Enterobacteria phage SP6</name>
    <name type="common">Bacteriophage SP6</name>
    <dbReference type="NCBI Taxonomy" id="2907955"/>
    <lineage>
        <taxon>Viruses</taxon>
        <taxon>Duplodnaviria</taxon>
        <taxon>Heunggongvirae</taxon>
        <taxon>Uroviricota</taxon>
        <taxon>Caudoviricetes</taxon>
        <taxon>Autographivirales</taxon>
        <taxon>Autosignataviridae</taxon>
        <taxon>Molineuxvirinae</taxon>
        <taxon>Zindervirus</taxon>
        <taxon>Zindervirus SP6</taxon>
    </lineage>
</organism>
<dbReference type="EMBL" id="AY370673">
    <property type="protein sequence ID" value="AAR89998.1"/>
    <property type="molecule type" value="Genomic_DNA"/>
</dbReference>
<accession>Q6UGL1</accession>
<evidence type="ECO:0000313" key="2">
    <source>
        <dbReference type="Proteomes" id="UP000000843"/>
    </source>
</evidence>
<dbReference type="RefSeq" id="NP_853566.1">
    <property type="nucleotide sequence ID" value="NC_004831.2"/>
</dbReference>
<proteinExistence type="predicted"/>
<protein>
    <submittedName>
        <fullName evidence="1">Uncharacterized protein</fullName>
    </submittedName>
</protein>
<evidence type="ECO:0000313" key="1">
    <source>
        <dbReference type="EMBL" id="AAR89998.1"/>
    </source>
</evidence>
<sequence>MSKVTNILVSIVILLVVLWSAIGSNFQWFNTCYEGDLHTKHLQFNGVTIYSTFENHKDNPFHK</sequence>
<dbReference type="KEGG" id="vg:1481776"/>
<organismHost>
    <name type="scientific">Salmonella typhimurium</name>
    <dbReference type="NCBI Taxonomy" id="90371"/>
</organismHost>